<dbReference type="EMBL" id="CAIJEO010000005">
    <property type="protein sequence ID" value="CAD0092388.1"/>
    <property type="molecule type" value="Genomic_DNA"/>
</dbReference>
<dbReference type="AlphaFoldDB" id="A0A9N8JR90"/>
<feature type="compositionally biased region" description="Polar residues" evidence="1">
    <location>
        <begin position="209"/>
        <end position="226"/>
    </location>
</feature>
<name>A0A9N8JR90_9PEZI</name>
<feature type="compositionally biased region" description="Basic and acidic residues" evidence="1">
    <location>
        <begin position="155"/>
        <end position="173"/>
    </location>
</feature>
<evidence type="ECO:0000256" key="1">
    <source>
        <dbReference type="SAM" id="MobiDB-lite"/>
    </source>
</evidence>
<sequence>MSEYSQIACEICRTKKRKTFASYHLETLTMIVNPRGLPSGYIASIEERLAQTEAALLQALSIIYASQIDGSEPFPATTERPRDMEYNEVRIAKVEEWQGYPLDTEEHQRNWMQYKLATDPAQIVLTTSKHQADHASQSSDKRQSQGHQTRKRQKTAQEWRGIRDTSEDCRPGSDPDAVPLTRPRASQGNGDLTTNMHQGELPHHDDETGISTPWRQGTTTRSSESYRASDASRVPMTGDVYSVEVLPPSDQITSKAKRLSTLHSRKYF</sequence>
<proteinExistence type="predicted"/>
<comment type="caution">
    <text evidence="2">The sequence shown here is derived from an EMBL/GenBank/DDBJ whole genome shotgun (WGS) entry which is preliminary data.</text>
</comment>
<accession>A0A9N8JR90</accession>
<feature type="compositionally biased region" description="Polar residues" evidence="1">
    <location>
        <begin position="128"/>
        <end position="138"/>
    </location>
</feature>
<feature type="non-terminal residue" evidence="2">
    <location>
        <position position="268"/>
    </location>
</feature>
<protein>
    <submittedName>
        <fullName evidence="2">Uncharacterized protein</fullName>
    </submittedName>
</protein>
<dbReference type="OrthoDB" id="3862662at2759"/>
<evidence type="ECO:0000313" key="3">
    <source>
        <dbReference type="Proteomes" id="UP000714618"/>
    </source>
</evidence>
<reference evidence="2" key="1">
    <citation type="submission" date="2020-06" db="EMBL/GenBank/DDBJ databases">
        <authorList>
            <person name="Onetto C."/>
        </authorList>
    </citation>
    <scope>NUCLEOTIDE SEQUENCE</scope>
</reference>
<feature type="compositionally biased region" description="Polar residues" evidence="1">
    <location>
        <begin position="184"/>
        <end position="197"/>
    </location>
</feature>
<dbReference type="Proteomes" id="UP000714618">
    <property type="component" value="Unassembled WGS sequence"/>
</dbReference>
<feature type="region of interest" description="Disordered" evidence="1">
    <location>
        <begin position="128"/>
        <end position="233"/>
    </location>
</feature>
<organism evidence="2 3">
    <name type="scientific">Aureobasidium mustum</name>
    <dbReference type="NCBI Taxonomy" id="2773714"/>
    <lineage>
        <taxon>Eukaryota</taxon>
        <taxon>Fungi</taxon>
        <taxon>Dikarya</taxon>
        <taxon>Ascomycota</taxon>
        <taxon>Pezizomycotina</taxon>
        <taxon>Dothideomycetes</taxon>
        <taxon>Dothideomycetidae</taxon>
        <taxon>Dothideales</taxon>
        <taxon>Saccotheciaceae</taxon>
        <taxon>Aureobasidium</taxon>
    </lineage>
</organism>
<gene>
    <name evidence="2" type="ORF">AWRI4233_LOCUS3588</name>
</gene>
<keyword evidence="3" id="KW-1185">Reference proteome</keyword>
<evidence type="ECO:0000313" key="2">
    <source>
        <dbReference type="EMBL" id="CAD0092388.1"/>
    </source>
</evidence>